<dbReference type="AlphaFoldDB" id="N6W6D5"/>
<name>N6W6D5_9ACTO</name>
<dbReference type="Proteomes" id="UP000013015">
    <property type="component" value="Unassembled WGS sequence"/>
</dbReference>
<protein>
    <submittedName>
        <fullName evidence="2">Uncharacterized protein</fullName>
    </submittedName>
</protein>
<feature type="region of interest" description="Disordered" evidence="1">
    <location>
        <begin position="30"/>
        <end position="75"/>
    </location>
</feature>
<evidence type="ECO:0000256" key="1">
    <source>
        <dbReference type="SAM" id="MobiDB-lite"/>
    </source>
</evidence>
<dbReference type="HOGENOM" id="CLU_2662775_0_0_11"/>
<comment type="caution">
    <text evidence="2">The sequence shown here is derived from an EMBL/GenBank/DDBJ whole genome shotgun (WGS) entry which is preliminary data.</text>
</comment>
<dbReference type="STRING" id="888050.HMPREF9004_1210"/>
<reference evidence="2 3" key="1">
    <citation type="submission" date="2013-03" db="EMBL/GenBank/DDBJ databases">
        <title>Reference genome for the Human Microbiome Project.</title>
        <authorList>
            <person name="Aqrawi P."/>
            <person name="Ayvaz T."/>
            <person name="Bess C."/>
            <person name="Blankenburg K."/>
            <person name="Coyle M."/>
            <person name="Deng J."/>
            <person name="Forbes L."/>
            <person name="Fowler G."/>
            <person name="Francisco L."/>
            <person name="Fu Q."/>
            <person name="Gibbs R."/>
            <person name="Gross S."/>
            <person name="Gubbala S."/>
            <person name="Hale W."/>
            <person name="Hemphill L."/>
            <person name="Highlander S."/>
            <person name="Hirani K."/>
            <person name="Jackson L."/>
            <person name="Jakkamsetti A."/>
            <person name="Javaid M."/>
            <person name="Jayaseelan J.C."/>
            <person name="Jiang H."/>
            <person name="Joshi V."/>
            <person name="Korchina V."/>
            <person name="Kovar C."/>
            <person name="Lara F."/>
            <person name="Lee S."/>
            <person name="Liu Y."/>
            <person name="Mata R."/>
            <person name="Mathew T."/>
            <person name="Munidasa M."/>
            <person name="Muzny D."/>
            <person name="Nazareth L."/>
            <person name="Ngo R."/>
            <person name="Nguyen L."/>
            <person name="Nguyen N."/>
            <person name="Okwuonu G."/>
            <person name="Ongeri F."/>
            <person name="Palculict T."/>
            <person name="Patil S."/>
            <person name="Petrosino J."/>
            <person name="Pham C."/>
            <person name="Pham P."/>
            <person name="Pu L.-L."/>
            <person name="Qin X."/>
            <person name="Qu J."/>
            <person name="Reid J."/>
            <person name="Ross M."/>
            <person name="Ruth R."/>
            <person name="Saada N."/>
            <person name="San Lucas F."/>
            <person name="Santibanez J."/>
            <person name="Shang Y."/>
            <person name="Simmons D."/>
            <person name="Song X.-Z."/>
            <person name="Tang L.-Y."/>
            <person name="Thornton R."/>
            <person name="Warren J."/>
            <person name="Weissenberger G."/>
            <person name="Wilczek-Boney K."/>
            <person name="Worley K."/>
            <person name="Youmans B."/>
            <person name="Zhang J."/>
            <person name="Zhang L."/>
            <person name="Zhao Z."/>
            <person name="Zhou C."/>
            <person name="Zhu D."/>
            <person name="Zhu Y."/>
        </authorList>
    </citation>
    <scope>NUCLEOTIDE SEQUENCE [LARGE SCALE GENOMIC DNA]</scope>
    <source>
        <strain evidence="2 3">F0333</strain>
    </source>
</reference>
<gene>
    <name evidence="2" type="ORF">HMPREF9004_1210</name>
</gene>
<evidence type="ECO:0000313" key="2">
    <source>
        <dbReference type="EMBL" id="ENO18085.1"/>
    </source>
</evidence>
<evidence type="ECO:0000313" key="3">
    <source>
        <dbReference type="Proteomes" id="UP000013015"/>
    </source>
</evidence>
<sequence length="75" mass="8135">MAARGRMLSLEERSSKEYLPLKAKAKAKAKAEAEVEARRPQGKAQGSPFPSKPKDPFLSKPGIEQPSLNPVHLPG</sequence>
<accession>N6W6D5</accession>
<feature type="compositionally biased region" description="Basic and acidic residues" evidence="1">
    <location>
        <begin position="30"/>
        <end position="39"/>
    </location>
</feature>
<dbReference type="PATRIC" id="fig|888050.3.peg.1151"/>
<dbReference type="EMBL" id="AQHZ01000020">
    <property type="protein sequence ID" value="ENO18085.1"/>
    <property type="molecule type" value="Genomic_DNA"/>
</dbReference>
<keyword evidence="3" id="KW-1185">Reference proteome</keyword>
<proteinExistence type="predicted"/>
<organism evidence="2 3">
    <name type="scientific">Schaalia cardiffensis F0333</name>
    <dbReference type="NCBI Taxonomy" id="888050"/>
    <lineage>
        <taxon>Bacteria</taxon>
        <taxon>Bacillati</taxon>
        <taxon>Actinomycetota</taxon>
        <taxon>Actinomycetes</taxon>
        <taxon>Actinomycetales</taxon>
        <taxon>Actinomycetaceae</taxon>
        <taxon>Schaalia</taxon>
    </lineage>
</organism>